<evidence type="ECO:0000313" key="4">
    <source>
        <dbReference type="Proteomes" id="UP000275078"/>
    </source>
</evidence>
<gene>
    <name evidence="3" type="ORF">BJ508DRAFT_322913</name>
</gene>
<organism evidence="3 4">
    <name type="scientific">Ascobolus immersus RN42</name>
    <dbReference type="NCBI Taxonomy" id="1160509"/>
    <lineage>
        <taxon>Eukaryota</taxon>
        <taxon>Fungi</taxon>
        <taxon>Dikarya</taxon>
        <taxon>Ascomycota</taxon>
        <taxon>Pezizomycotina</taxon>
        <taxon>Pezizomycetes</taxon>
        <taxon>Pezizales</taxon>
        <taxon>Ascobolaceae</taxon>
        <taxon>Ascobolus</taxon>
    </lineage>
</organism>
<dbReference type="AlphaFoldDB" id="A0A3N4IG13"/>
<dbReference type="Proteomes" id="UP000275078">
    <property type="component" value="Unassembled WGS sequence"/>
</dbReference>
<feature type="region of interest" description="Disordered" evidence="2">
    <location>
        <begin position="1"/>
        <end position="81"/>
    </location>
</feature>
<evidence type="ECO:0000256" key="2">
    <source>
        <dbReference type="SAM" id="MobiDB-lite"/>
    </source>
</evidence>
<feature type="compositionally biased region" description="Basic residues" evidence="2">
    <location>
        <begin position="50"/>
        <end position="62"/>
    </location>
</feature>
<proteinExistence type="predicted"/>
<reference evidence="3 4" key="1">
    <citation type="journal article" date="2018" name="Nat. Ecol. Evol.">
        <title>Pezizomycetes genomes reveal the molecular basis of ectomycorrhizal truffle lifestyle.</title>
        <authorList>
            <person name="Murat C."/>
            <person name="Payen T."/>
            <person name="Noel B."/>
            <person name="Kuo A."/>
            <person name="Morin E."/>
            <person name="Chen J."/>
            <person name="Kohler A."/>
            <person name="Krizsan K."/>
            <person name="Balestrini R."/>
            <person name="Da Silva C."/>
            <person name="Montanini B."/>
            <person name="Hainaut M."/>
            <person name="Levati E."/>
            <person name="Barry K.W."/>
            <person name="Belfiori B."/>
            <person name="Cichocki N."/>
            <person name="Clum A."/>
            <person name="Dockter R.B."/>
            <person name="Fauchery L."/>
            <person name="Guy J."/>
            <person name="Iotti M."/>
            <person name="Le Tacon F."/>
            <person name="Lindquist E.A."/>
            <person name="Lipzen A."/>
            <person name="Malagnac F."/>
            <person name="Mello A."/>
            <person name="Molinier V."/>
            <person name="Miyauchi S."/>
            <person name="Poulain J."/>
            <person name="Riccioni C."/>
            <person name="Rubini A."/>
            <person name="Sitrit Y."/>
            <person name="Splivallo R."/>
            <person name="Traeger S."/>
            <person name="Wang M."/>
            <person name="Zifcakova L."/>
            <person name="Wipf D."/>
            <person name="Zambonelli A."/>
            <person name="Paolocci F."/>
            <person name="Nowrousian M."/>
            <person name="Ottonello S."/>
            <person name="Baldrian P."/>
            <person name="Spatafora J.W."/>
            <person name="Henrissat B."/>
            <person name="Nagy L.G."/>
            <person name="Aury J.M."/>
            <person name="Wincker P."/>
            <person name="Grigoriev I.V."/>
            <person name="Bonfante P."/>
            <person name="Martin F.M."/>
        </authorList>
    </citation>
    <scope>NUCLEOTIDE SEQUENCE [LARGE SCALE GENOMIC DNA]</scope>
    <source>
        <strain evidence="3 4">RN42</strain>
    </source>
</reference>
<evidence type="ECO:0000313" key="3">
    <source>
        <dbReference type="EMBL" id="RPA85085.1"/>
    </source>
</evidence>
<protein>
    <submittedName>
        <fullName evidence="3">Uncharacterized protein</fullName>
    </submittedName>
</protein>
<name>A0A3N4IG13_ASCIM</name>
<feature type="compositionally biased region" description="Low complexity" evidence="2">
    <location>
        <begin position="1"/>
        <end position="15"/>
    </location>
</feature>
<keyword evidence="4" id="KW-1185">Reference proteome</keyword>
<feature type="coiled-coil region" evidence="1">
    <location>
        <begin position="134"/>
        <end position="189"/>
    </location>
</feature>
<keyword evidence="1" id="KW-0175">Coiled coil</keyword>
<evidence type="ECO:0000256" key="1">
    <source>
        <dbReference type="SAM" id="Coils"/>
    </source>
</evidence>
<feature type="compositionally biased region" description="Low complexity" evidence="2">
    <location>
        <begin position="25"/>
        <end position="45"/>
    </location>
</feature>
<accession>A0A3N4IG13</accession>
<sequence>MSNSKSTKSGSSKPKFASKRSKRNSSSSSSPPPSSSSSCCSSSDSEPPPKRRNSNKASKSSKKNSPPPPPASPPRCGKEQVPPWLPAQHKCGLCTRIIGGPQSRTKCLEAHEWVCEAFHHTVFMLDNWHHCSACSNMRATRHTKRKEIKALKEQLFAGRASGDLSQKEIRDLRRKIESAEKEYEFSVIKTTADTSLRELAYTCYTTSRSILTPSEITWLRYWRSIMNADAPDQLPREPKEPRPVYGKRSRIAGCAKKYAEVMQYVKDMALTRADPDEEVDRLFYMWRVVDTEGVEERMLELPEVIWKLCEEKLSGGDGKGPKR</sequence>
<dbReference type="EMBL" id="ML119655">
    <property type="protein sequence ID" value="RPA85085.1"/>
    <property type="molecule type" value="Genomic_DNA"/>
</dbReference>